<dbReference type="Gene3D" id="3.40.50.2300">
    <property type="match status" value="1"/>
</dbReference>
<evidence type="ECO:0000256" key="1">
    <source>
        <dbReference type="PROSITE-ProRule" id="PRU00169"/>
    </source>
</evidence>
<dbReference type="PANTHER" id="PTHR24423:SF637">
    <property type="entry name" value="ETHYLENE RECEPTOR"/>
    <property type="match status" value="1"/>
</dbReference>
<dbReference type="InterPro" id="IPR001789">
    <property type="entry name" value="Sig_transdc_resp-reg_receiver"/>
</dbReference>
<dbReference type="GO" id="GO:0038199">
    <property type="term" value="F:ethylene receptor activity"/>
    <property type="evidence" value="ECO:0007669"/>
    <property type="project" value="TreeGrafter"/>
</dbReference>
<accession>A0AAN9IJ31</accession>
<evidence type="ECO:0000259" key="2">
    <source>
        <dbReference type="PROSITE" id="PS50110"/>
    </source>
</evidence>
<keyword evidence="4" id="KW-1185">Reference proteome</keyword>
<feature type="modified residue" description="4-aspartylphosphate" evidence="1">
    <location>
        <position position="239"/>
    </location>
</feature>
<keyword evidence="1" id="KW-0597">Phosphoprotein</keyword>
<dbReference type="SUPFAM" id="SSF52172">
    <property type="entry name" value="CheY-like"/>
    <property type="match status" value="1"/>
</dbReference>
<dbReference type="GO" id="GO:0005783">
    <property type="term" value="C:endoplasmic reticulum"/>
    <property type="evidence" value="ECO:0007669"/>
    <property type="project" value="TreeGrafter"/>
</dbReference>
<evidence type="ECO:0000313" key="4">
    <source>
        <dbReference type="Proteomes" id="UP001359559"/>
    </source>
</evidence>
<comment type="caution">
    <text evidence="3">The sequence shown here is derived from an EMBL/GenBank/DDBJ whole genome shotgun (WGS) entry which is preliminary data.</text>
</comment>
<dbReference type="Pfam" id="PF00072">
    <property type="entry name" value="Response_reg"/>
    <property type="match status" value="1"/>
</dbReference>
<dbReference type="InterPro" id="IPR011006">
    <property type="entry name" value="CheY-like_superfamily"/>
</dbReference>
<sequence>MLKQKTWDLGREIGLVMKQKEADGFGFVVDVDKSLPDNVIGDEKRVFQVILHMVGNVINGNHEEEYLYLEFLRKLEIKEGMNSDYELERSVPSEQVGGRKLAIDRAERELRISICKRIIQCVRNIVEFESLVCNLQGNIWLIPNAQGFPHVTALFLRFQLWSSIAISISELRENSKPSNSNSFFRGLQVLLADNDDVNRAVTQKLLQKLGFTVTSVSSKFECLNVIGPVGSSFQVILLDLHMPKIDGFEVSARIRKFRSRNWPIIVALTVSTEEDLLERCMHISINGVIRKPTLLQGIADELHRILGHRNNIM</sequence>
<dbReference type="SMART" id="SM00448">
    <property type="entry name" value="REC"/>
    <property type="match status" value="1"/>
</dbReference>
<dbReference type="EMBL" id="JAYKXN010000006">
    <property type="protein sequence ID" value="KAK7279205.1"/>
    <property type="molecule type" value="Genomic_DNA"/>
</dbReference>
<dbReference type="Proteomes" id="UP001359559">
    <property type="component" value="Unassembled WGS sequence"/>
</dbReference>
<dbReference type="PANTHER" id="PTHR24423">
    <property type="entry name" value="TWO-COMPONENT SENSOR HISTIDINE KINASE"/>
    <property type="match status" value="1"/>
</dbReference>
<protein>
    <recommendedName>
        <fullName evidence="2">Response regulatory domain-containing protein</fullName>
    </recommendedName>
</protein>
<feature type="domain" description="Response regulatory" evidence="2">
    <location>
        <begin position="188"/>
        <end position="306"/>
    </location>
</feature>
<proteinExistence type="predicted"/>
<reference evidence="3 4" key="1">
    <citation type="submission" date="2024-01" db="EMBL/GenBank/DDBJ databases">
        <title>The genomes of 5 underutilized Papilionoideae crops provide insights into root nodulation and disease resistance.</title>
        <authorList>
            <person name="Yuan L."/>
        </authorList>
    </citation>
    <scope>NUCLEOTIDE SEQUENCE [LARGE SCALE GENOMIC DNA]</scope>
    <source>
        <strain evidence="3">LY-2023</strain>
        <tissue evidence="3">Leaf</tissue>
    </source>
</reference>
<dbReference type="GO" id="GO:0016301">
    <property type="term" value="F:kinase activity"/>
    <property type="evidence" value="ECO:0007669"/>
    <property type="project" value="UniProtKB-KW"/>
</dbReference>
<gene>
    <name evidence="3" type="ORF">RJT34_24251</name>
</gene>
<evidence type="ECO:0000313" key="3">
    <source>
        <dbReference type="EMBL" id="KAK7279205.1"/>
    </source>
</evidence>
<dbReference type="GO" id="GO:0051740">
    <property type="term" value="F:ethylene binding"/>
    <property type="evidence" value="ECO:0007669"/>
    <property type="project" value="TreeGrafter"/>
</dbReference>
<dbReference type="PROSITE" id="PS50110">
    <property type="entry name" value="RESPONSE_REGULATORY"/>
    <property type="match status" value="1"/>
</dbReference>
<dbReference type="GO" id="GO:0046872">
    <property type="term" value="F:metal ion binding"/>
    <property type="evidence" value="ECO:0007669"/>
    <property type="project" value="UniProtKB-KW"/>
</dbReference>
<organism evidence="3 4">
    <name type="scientific">Clitoria ternatea</name>
    <name type="common">Butterfly pea</name>
    <dbReference type="NCBI Taxonomy" id="43366"/>
    <lineage>
        <taxon>Eukaryota</taxon>
        <taxon>Viridiplantae</taxon>
        <taxon>Streptophyta</taxon>
        <taxon>Embryophyta</taxon>
        <taxon>Tracheophyta</taxon>
        <taxon>Spermatophyta</taxon>
        <taxon>Magnoliopsida</taxon>
        <taxon>eudicotyledons</taxon>
        <taxon>Gunneridae</taxon>
        <taxon>Pentapetalae</taxon>
        <taxon>rosids</taxon>
        <taxon>fabids</taxon>
        <taxon>Fabales</taxon>
        <taxon>Fabaceae</taxon>
        <taxon>Papilionoideae</taxon>
        <taxon>50 kb inversion clade</taxon>
        <taxon>NPAAA clade</taxon>
        <taxon>indigoferoid/millettioid clade</taxon>
        <taxon>Phaseoleae</taxon>
        <taxon>Clitoria</taxon>
    </lineage>
</organism>
<dbReference type="GO" id="GO:0005524">
    <property type="term" value="F:ATP binding"/>
    <property type="evidence" value="ECO:0007669"/>
    <property type="project" value="UniProtKB-KW"/>
</dbReference>
<dbReference type="AlphaFoldDB" id="A0AAN9IJ31"/>
<name>A0AAN9IJ31_CLITE</name>
<dbReference type="CDD" id="cd19933">
    <property type="entry name" value="REC_ETR-like"/>
    <property type="match status" value="1"/>
</dbReference>